<evidence type="ECO:0000256" key="6">
    <source>
        <dbReference type="ARBA" id="ARBA00022960"/>
    </source>
</evidence>
<comment type="caution">
    <text evidence="18">The sequence shown here is derived from an EMBL/GenBank/DDBJ whole genome shotgun (WGS) entry which is preliminary data.</text>
</comment>
<keyword evidence="7" id="KW-0573">Peptidoglycan synthesis</keyword>
<dbReference type="PANTHER" id="PTHR30474">
    <property type="entry name" value="CELL CYCLE PROTEIN"/>
    <property type="match status" value="1"/>
</dbReference>
<dbReference type="InterPro" id="IPR018365">
    <property type="entry name" value="Cell_cycle_FtsW-rel_CS"/>
</dbReference>
<dbReference type="RefSeq" id="WP_135030805.1">
    <property type="nucleotide sequence ID" value="NZ_BMLA01000001.1"/>
</dbReference>
<gene>
    <name evidence="18" type="ORF">BJ976_000829</name>
</gene>
<evidence type="ECO:0000256" key="10">
    <source>
        <dbReference type="ARBA" id="ARBA00032370"/>
    </source>
</evidence>
<evidence type="ECO:0000256" key="4">
    <source>
        <dbReference type="ARBA" id="ARBA00022679"/>
    </source>
</evidence>
<evidence type="ECO:0000256" key="5">
    <source>
        <dbReference type="ARBA" id="ARBA00022692"/>
    </source>
</evidence>
<accession>A0A4Y8WVP6</accession>
<keyword evidence="6" id="KW-0133">Cell shape</keyword>
<organism evidence="18 19">
    <name type="scientific">Micrococcus flavus</name>
    <dbReference type="NCBI Taxonomy" id="384602"/>
    <lineage>
        <taxon>Bacteria</taxon>
        <taxon>Bacillati</taxon>
        <taxon>Actinomycetota</taxon>
        <taxon>Actinomycetes</taxon>
        <taxon>Micrococcales</taxon>
        <taxon>Micrococcaceae</taxon>
        <taxon>Micrococcus</taxon>
    </lineage>
</organism>
<keyword evidence="18" id="KW-0131">Cell cycle</keyword>
<evidence type="ECO:0000256" key="13">
    <source>
        <dbReference type="ARBA" id="ARBA00041185"/>
    </source>
</evidence>
<comment type="catalytic activity">
    <reaction evidence="16">
        <text>[GlcNAc-(1-&gt;4)-Mur2Ac(oyl-L-Ala-gamma-D-Glu-L-Lys-D-Ala-D-Ala)](n)-di-trans,octa-cis-undecaprenyl diphosphate + beta-D-GlcNAc-(1-&gt;4)-Mur2Ac(oyl-L-Ala-gamma-D-Glu-L-Lys-D-Ala-D-Ala)-di-trans,octa-cis-undecaprenyl diphosphate = [GlcNAc-(1-&gt;4)-Mur2Ac(oyl-L-Ala-gamma-D-Glu-L-Lys-D-Ala-D-Ala)](n+1)-di-trans,octa-cis-undecaprenyl diphosphate + di-trans,octa-cis-undecaprenyl diphosphate + H(+)</text>
        <dbReference type="Rhea" id="RHEA:23708"/>
        <dbReference type="Rhea" id="RHEA-COMP:9602"/>
        <dbReference type="Rhea" id="RHEA-COMP:9603"/>
        <dbReference type="ChEBI" id="CHEBI:15378"/>
        <dbReference type="ChEBI" id="CHEBI:58405"/>
        <dbReference type="ChEBI" id="CHEBI:60033"/>
        <dbReference type="ChEBI" id="CHEBI:78435"/>
        <dbReference type="EC" id="2.4.99.28"/>
    </reaction>
</comment>
<dbReference type="OrthoDB" id="9768187at2"/>
<evidence type="ECO:0000256" key="16">
    <source>
        <dbReference type="ARBA" id="ARBA00049902"/>
    </source>
</evidence>
<dbReference type="GO" id="GO:0009252">
    <property type="term" value="P:peptidoglycan biosynthetic process"/>
    <property type="evidence" value="ECO:0007669"/>
    <property type="project" value="UniProtKB-KW"/>
</dbReference>
<evidence type="ECO:0000256" key="9">
    <source>
        <dbReference type="ARBA" id="ARBA00023136"/>
    </source>
</evidence>
<dbReference type="GO" id="GO:0005886">
    <property type="term" value="C:plasma membrane"/>
    <property type="evidence" value="ECO:0007669"/>
    <property type="project" value="TreeGrafter"/>
</dbReference>
<dbReference type="AlphaFoldDB" id="A0A4Y8WVP6"/>
<evidence type="ECO:0000256" key="11">
    <source>
        <dbReference type="ARBA" id="ARBA00033270"/>
    </source>
</evidence>
<dbReference type="EMBL" id="JACHMC010000001">
    <property type="protein sequence ID" value="MBB4882478.1"/>
    <property type="molecule type" value="Genomic_DNA"/>
</dbReference>
<sequence>MPATATRADRSPRAAEPSPRGGRMGALWRVLEGPRALDVAALLIGVCTAVLTVLGLVMVLSSSSVEAIGSTDGSYGLFRRQAMWAVGGLAALLVLRRLPLRVLKGLAWPAFGLAFLLLSLVAFTSLGHSVGGNTNWLRIGGFTMQPSEAAKLAMALWAAAVLERKGRLIRHVHHALVPVLPFGLVLVVLVLLGRDLGTAIILTGILATILFIAGTNRKVFIAFAALAATVATAMVLLAKNRLVRVQAWLFGCEGLETSGDPCFQPDHGIYALASGGWWGVGLGQSRQKWSYIPEAENDFIFTILGEELGLVGSLAVLAAFLGLAVGMYALAARTTSPFIRLTTWGIMAWLVGQAFVNIAMVTGLLPVIGVPLPFISYGGSALTLALAGVGVVLAFARHEREALRREGAPDAPTPDPSVRPQETR</sequence>
<dbReference type="Pfam" id="PF01098">
    <property type="entry name" value="FTSW_RODA_SPOVE"/>
    <property type="match status" value="1"/>
</dbReference>
<evidence type="ECO:0000256" key="7">
    <source>
        <dbReference type="ARBA" id="ARBA00022984"/>
    </source>
</evidence>
<evidence type="ECO:0000256" key="2">
    <source>
        <dbReference type="ARBA" id="ARBA00004752"/>
    </source>
</evidence>
<evidence type="ECO:0000256" key="12">
    <source>
        <dbReference type="ARBA" id="ARBA00038053"/>
    </source>
</evidence>
<evidence type="ECO:0000256" key="3">
    <source>
        <dbReference type="ARBA" id="ARBA00022676"/>
    </source>
</evidence>
<dbReference type="PROSITE" id="PS00428">
    <property type="entry name" value="FTSW_RODA_SPOVE"/>
    <property type="match status" value="1"/>
</dbReference>
<keyword evidence="9" id="KW-0472">Membrane</keyword>
<dbReference type="Proteomes" id="UP000560081">
    <property type="component" value="Unassembled WGS sequence"/>
</dbReference>
<dbReference type="GO" id="GO:0051301">
    <property type="term" value="P:cell division"/>
    <property type="evidence" value="ECO:0007669"/>
    <property type="project" value="UniProtKB-KW"/>
</dbReference>
<evidence type="ECO:0000256" key="15">
    <source>
        <dbReference type="ARBA" id="ARBA00044770"/>
    </source>
</evidence>
<keyword evidence="5" id="KW-0812">Transmembrane</keyword>
<dbReference type="GO" id="GO:0015648">
    <property type="term" value="F:lipid-linked peptidoglycan transporter activity"/>
    <property type="evidence" value="ECO:0007669"/>
    <property type="project" value="TreeGrafter"/>
</dbReference>
<proteinExistence type="inferred from homology"/>
<comment type="similarity">
    <text evidence="12">Belongs to the SEDS family. FtsW subfamily.</text>
</comment>
<evidence type="ECO:0000256" key="1">
    <source>
        <dbReference type="ARBA" id="ARBA00004141"/>
    </source>
</evidence>
<protein>
    <recommendedName>
        <fullName evidence="13">Probable peptidoglycan glycosyltransferase FtsW</fullName>
        <ecNumber evidence="15">2.4.99.28</ecNumber>
    </recommendedName>
    <alternativeName>
        <fullName evidence="14">Cell division protein FtsW</fullName>
    </alternativeName>
    <alternativeName>
        <fullName evidence="11">Cell wall polymerase</fullName>
    </alternativeName>
    <alternativeName>
        <fullName evidence="10">Peptidoglycan polymerase</fullName>
    </alternativeName>
</protein>
<evidence type="ECO:0000256" key="8">
    <source>
        <dbReference type="ARBA" id="ARBA00022989"/>
    </source>
</evidence>
<evidence type="ECO:0000256" key="14">
    <source>
        <dbReference type="ARBA" id="ARBA00041418"/>
    </source>
</evidence>
<dbReference type="GO" id="GO:0008360">
    <property type="term" value="P:regulation of cell shape"/>
    <property type="evidence" value="ECO:0007669"/>
    <property type="project" value="UniProtKB-KW"/>
</dbReference>
<evidence type="ECO:0000256" key="17">
    <source>
        <dbReference type="ARBA" id="ARBA00049966"/>
    </source>
</evidence>
<comment type="pathway">
    <text evidence="2">Cell wall biogenesis; peptidoglycan biosynthesis.</text>
</comment>
<keyword evidence="18" id="KW-0132">Cell division</keyword>
<keyword evidence="4" id="KW-0808">Transferase</keyword>
<evidence type="ECO:0000313" key="19">
    <source>
        <dbReference type="Proteomes" id="UP000560081"/>
    </source>
</evidence>
<comment type="subcellular location">
    <subcellularLocation>
        <location evidence="1">Membrane</location>
        <topology evidence="1">Multi-pass membrane protein</topology>
    </subcellularLocation>
</comment>
<dbReference type="InterPro" id="IPR001182">
    <property type="entry name" value="FtsW/RodA"/>
</dbReference>
<comment type="function">
    <text evidence="17">Peptidoglycan polymerase that is essential for cell division.</text>
</comment>
<dbReference type="GO" id="GO:0032153">
    <property type="term" value="C:cell division site"/>
    <property type="evidence" value="ECO:0007669"/>
    <property type="project" value="TreeGrafter"/>
</dbReference>
<name>A0A4Y8WVP6_9MICC</name>
<dbReference type="GO" id="GO:0008955">
    <property type="term" value="F:peptidoglycan glycosyltransferase activity"/>
    <property type="evidence" value="ECO:0007669"/>
    <property type="project" value="UniProtKB-EC"/>
</dbReference>
<evidence type="ECO:0000313" key="18">
    <source>
        <dbReference type="EMBL" id="MBB4882478.1"/>
    </source>
</evidence>
<reference evidence="18 19" key="1">
    <citation type="submission" date="2020-08" db="EMBL/GenBank/DDBJ databases">
        <title>Sequencing the genomes of 1000 actinobacteria strains.</title>
        <authorList>
            <person name="Klenk H.-P."/>
        </authorList>
    </citation>
    <scope>NUCLEOTIDE SEQUENCE [LARGE SCALE GENOMIC DNA]</scope>
    <source>
        <strain evidence="18 19">DSM 19079</strain>
    </source>
</reference>
<keyword evidence="8" id="KW-1133">Transmembrane helix</keyword>
<dbReference type="EC" id="2.4.99.28" evidence="15"/>
<dbReference type="PANTHER" id="PTHR30474:SF2">
    <property type="entry name" value="PEPTIDOGLYCAN GLYCOSYLTRANSFERASE FTSW-RELATED"/>
    <property type="match status" value="1"/>
</dbReference>
<keyword evidence="3" id="KW-0328">Glycosyltransferase</keyword>
<keyword evidence="19" id="KW-1185">Reference proteome</keyword>